<dbReference type="CDD" id="cd24162">
    <property type="entry name" value="Prp3_C"/>
    <property type="match status" value="1"/>
</dbReference>
<protein>
    <submittedName>
        <fullName evidence="8">Uncharacterized protein</fullName>
    </submittedName>
</protein>
<evidence type="ECO:0000256" key="2">
    <source>
        <dbReference type="ARBA" id="ARBA00022664"/>
    </source>
</evidence>
<dbReference type="InterPro" id="IPR027104">
    <property type="entry name" value="Prp3"/>
</dbReference>
<proteinExistence type="predicted"/>
<dbReference type="PANTHER" id="PTHR14212">
    <property type="entry name" value="U4/U6-ASSOCIATED RNA SPLICING FACTOR-RELATED"/>
    <property type="match status" value="1"/>
</dbReference>
<feature type="region of interest" description="Disordered" evidence="5">
    <location>
        <begin position="1"/>
        <end position="118"/>
    </location>
</feature>
<evidence type="ECO:0000256" key="5">
    <source>
        <dbReference type="SAM" id="MobiDB-lite"/>
    </source>
</evidence>
<gene>
    <name evidence="8" type="ORF">ECRASSUSDP1_LOCUS8929</name>
</gene>
<feature type="compositionally biased region" description="Polar residues" evidence="5">
    <location>
        <begin position="1"/>
        <end position="23"/>
    </location>
</feature>
<feature type="compositionally biased region" description="Basic and acidic residues" evidence="5">
    <location>
        <begin position="124"/>
        <end position="135"/>
    </location>
</feature>
<dbReference type="GO" id="GO:0000398">
    <property type="term" value="P:mRNA splicing, via spliceosome"/>
    <property type="evidence" value="ECO:0007669"/>
    <property type="project" value="InterPro"/>
</dbReference>
<feature type="domain" description="Small nuclear ribonucleoprotein Prp3 C-terminal" evidence="6">
    <location>
        <begin position="334"/>
        <end position="472"/>
    </location>
</feature>
<comment type="caution">
    <text evidence="8">The sequence shown here is derived from an EMBL/GenBank/DDBJ whole genome shotgun (WGS) entry which is preliminary data.</text>
</comment>
<evidence type="ECO:0000259" key="6">
    <source>
        <dbReference type="Pfam" id="PF06544"/>
    </source>
</evidence>
<feature type="compositionally biased region" description="Basic and acidic residues" evidence="5">
    <location>
        <begin position="40"/>
        <end position="53"/>
    </location>
</feature>
<keyword evidence="3" id="KW-0508">mRNA splicing</keyword>
<feature type="domain" description="Pre-mRNA-splicing factor 3" evidence="7">
    <location>
        <begin position="84"/>
        <end position="311"/>
    </location>
</feature>
<sequence>MSNNHNKSQSSGKVTYGDSSISNPGFDPREIQMNEQGQLIDKKGNVIHIETKGQKNNKSNARKMRNLQRRQQFKQKKFKNNSEFYDPDLEDNASKRRNRRKIMGLHFSEPGSHIKRAEMIRNRQMSKKEEEKKTEAPPPPTETKIDAKAELLRRIDKLKPLDPLPDVEWWDAKLLPEGVKTFSVGDPNKEGFKITEEDFNSSKCTNLIHHPIPTKNPCVEAIRGKTKILLTDKEKKRLKKLRKAEKVKEIHEKIHLGLVPAPEPRLKMSSFMRAVTAQAVADPTKVEREVRRQEKERQQKHIEHNEKRKLTKAQRVEKFKAKMERDAKKETWTAVFKVHTLTDPKHKFKVDMNAQQLYLNGCLISTDNLSAQGGMHFPNLVVVEGGRVAVRKYKRLLLRRIKWVKKEGSDSEEDSEDEAQKKLDLVSTERCALIWEGPLMEGFFDKWKVVEIENEHEALRTLNERGCEHYWSNMLSHKIE</sequence>
<dbReference type="AlphaFoldDB" id="A0AAD1UE80"/>
<organism evidence="8 9">
    <name type="scientific">Euplotes crassus</name>
    <dbReference type="NCBI Taxonomy" id="5936"/>
    <lineage>
        <taxon>Eukaryota</taxon>
        <taxon>Sar</taxon>
        <taxon>Alveolata</taxon>
        <taxon>Ciliophora</taxon>
        <taxon>Intramacronucleata</taxon>
        <taxon>Spirotrichea</taxon>
        <taxon>Hypotrichia</taxon>
        <taxon>Euplotida</taxon>
        <taxon>Euplotidae</taxon>
        <taxon>Moneuplotes</taxon>
    </lineage>
</organism>
<evidence type="ECO:0000256" key="3">
    <source>
        <dbReference type="ARBA" id="ARBA00023187"/>
    </source>
</evidence>
<comment type="subcellular location">
    <subcellularLocation>
        <location evidence="1">Nucleus</location>
    </subcellularLocation>
</comment>
<accession>A0AAD1UE80</accession>
<dbReference type="InterPro" id="IPR013881">
    <property type="entry name" value="Pre-mRNA_splic_Prp3_dom"/>
</dbReference>
<dbReference type="InterPro" id="IPR010541">
    <property type="entry name" value="Prp3_C"/>
</dbReference>
<evidence type="ECO:0000313" key="8">
    <source>
        <dbReference type="EMBL" id="CAI2367641.1"/>
    </source>
</evidence>
<dbReference type="Proteomes" id="UP001295684">
    <property type="component" value="Unassembled WGS sequence"/>
</dbReference>
<name>A0AAD1UE80_EUPCR</name>
<dbReference type="GO" id="GO:0046540">
    <property type="term" value="C:U4/U6 x U5 tri-snRNP complex"/>
    <property type="evidence" value="ECO:0007669"/>
    <property type="project" value="InterPro"/>
</dbReference>
<dbReference type="PANTHER" id="PTHR14212:SF0">
    <property type="entry name" value="U4_U6 SMALL NUCLEAR RIBONUCLEOPROTEIN PRP3"/>
    <property type="match status" value="1"/>
</dbReference>
<dbReference type="EMBL" id="CAMPGE010008756">
    <property type="protein sequence ID" value="CAI2367641.1"/>
    <property type="molecule type" value="Genomic_DNA"/>
</dbReference>
<reference evidence="8" key="1">
    <citation type="submission" date="2023-07" db="EMBL/GenBank/DDBJ databases">
        <authorList>
            <consortium name="AG Swart"/>
            <person name="Singh M."/>
            <person name="Singh A."/>
            <person name="Seah K."/>
            <person name="Emmerich C."/>
        </authorList>
    </citation>
    <scope>NUCLEOTIDE SEQUENCE</scope>
    <source>
        <strain evidence="8">DP1</strain>
    </source>
</reference>
<dbReference type="Pfam" id="PF06544">
    <property type="entry name" value="Prp3_C"/>
    <property type="match status" value="1"/>
</dbReference>
<dbReference type="Pfam" id="PF08572">
    <property type="entry name" value="PRP3"/>
    <property type="match status" value="1"/>
</dbReference>
<evidence type="ECO:0000256" key="1">
    <source>
        <dbReference type="ARBA" id="ARBA00004123"/>
    </source>
</evidence>
<keyword evidence="2" id="KW-0507">mRNA processing</keyword>
<keyword evidence="9" id="KW-1185">Reference proteome</keyword>
<keyword evidence="4" id="KW-0539">Nucleus</keyword>
<feature type="region of interest" description="Disordered" evidence="5">
    <location>
        <begin position="124"/>
        <end position="143"/>
    </location>
</feature>
<evidence type="ECO:0000259" key="7">
    <source>
        <dbReference type="Pfam" id="PF08572"/>
    </source>
</evidence>
<evidence type="ECO:0000313" key="9">
    <source>
        <dbReference type="Proteomes" id="UP001295684"/>
    </source>
</evidence>
<evidence type="ECO:0000256" key="4">
    <source>
        <dbReference type="ARBA" id="ARBA00023242"/>
    </source>
</evidence>
<feature type="compositionally biased region" description="Basic residues" evidence="5">
    <location>
        <begin position="60"/>
        <end position="79"/>
    </location>
</feature>